<dbReference type="InterPro" id="IPR052945">
    <property type="entry name" value="Mitotic_Regulator"/>
</dbReference>
<proteinExistence type="predicted"/>
<dbReference type="PANTHER" id="PTHR43628">
    <property type="entry name" value="ACTIVATOR OF C KINASE PROTEIN 1-RELATED"/>
    <property type="match status" value="1"/>
</dbReference>
<feature type="compositionally biased region" description="Low complexity" evidence="2">
    <location>
        <begin position="36"/>
        <end position="69"/>
    </location>
</feature>
<dbReference type="InterPro" id="IPR011990">
    <property type="entry name" value="TPR-like_helical_dom_sf"/>
</dbReference>
<dbReference type="InterPro" id="IPR006597">
    <property type="entry name" value="Sel1-like"/>
</dbReference>
<dbReference type="SMART" id="SM00671">
    <property type="entry name" value="SEL1"/>
    <property type="match status" value="4"/>
</dbReference>
<feature type="region of interest" description="Disordered" evidence="2">
    <location>
        <begin position="774"/>
        <end position="797"/>
    </location>
</feature>
<dbReference type="EMBL" id="BMJJ01000002">
    <property type="protein sequence ID" value="GGD09228.1"/>
    <property type="molecule type" value="Genomic_DNA"/>
</dbReference>
<dbReference type="InterPro" id="IPR036366">
    <property type="entry name" value="PGBDSf"/>
</dbReference>
<feature type="compositionally biased region" description="Basic and acidic residues" evidence="2">
    <location>
        <begin position="242"/>
        <end position="263"/>
    </location>
</feature>
<keyword evidence="1" id="KW-0175">Coiled coil</keyword>
<feature type="domain" description="Peptidoglycan binding-like" evidence="3">
    <location>
        <begin position="1200"/>
        <end position="1253"/>
    </location>
</feature>
<feature type="region of interest" description="Disordered" evidence="2">
    <location>
        <begin position="234"/>
        <end position="263"/>
    </location>
</feature>
<sequence length="1259" mass="134047">MAKSYPAVPSGENESASLAALNRSLELLEARLAKMTPAAATTAPRQNAPASTAFAAAAHAAASPRGAPGAERRRPSLADAVSEIVMRRQMLDDQPQPQRAPAPMPRSREESKRPAEEDRAMGRRFETLVGEVDTLRAEGSSYALMAEVSNELRNLRRQIEDERSGHDGSRFEAVHRAFDDLRQMITAGSPGEAIAARMGEISVALARLTDEGADRATLNTLRADLEDLRGQLAPAAPLAADRPTRAAGRDAGPDVEADHEHRGDLRHELERLRESLGSLASEDQVRAVEKRWEEFETRYHGPSAGADGAALSQLLRDELETMREKLEAMHSTPSPAVEKRWGALEERLDSRQIESSVQRLAERIGRIESSLADLPASLGIGQLEERIKILATSVESLARRGGDADLEHFLSLEERLDEISRAIVATTLQAPTIDMAPIERIEARIATLTARVDRFAADDNSQALTKRIAELSQRVEDLASNALTDQLSERIAGLADRLELVSAEWERPQVDTAAIEARLAALALRLEAAEQPRVDTEMMRSLESQISRLSEHLATAGTLSSEDFDSDFDRRLAAVEQRLDENREALIAAAREAADETARRMQAAGDQRQSEHVAQLSDNLRSLEHLSRETGDRSNQVFDAVHLTLRKIVDRLEMIETELTKGGRGDTRPTTDAVAPAVEPVSLGEPASPRGLRAVIARHMTGRGAAEPVATLGDQTVLERRTPKVETGTRERLDAPALDTAPMLDSSEANRPLEPGSGAPDIGALLERVRLQQRNKMEGGSETTGEAETRAAARRAAKAAVAEAETLRSPQVAGKSGREGLSSLLQRRRKTILMAVTAVLVALAAMPIGKALLTNPETADTRQIAAVDEAETPPAVSAPAPVSSATAPSAPVPQAAAESSGTPDGVPSTGQQALFDRSPGQDSPGPTMLAVKAPDVAAPGPASLAPATTKADDAAAVLARATAKLPASAAGGIPAAPADIGTPALVAAAAAAEPKALFEVGLRLLEGRGSQPNAAAALDWFAQSAKRGFAPAQYSLGTLYEKGNGVARDTGAARDWYLLAAGQGNIRAMHNLAVLYATGIEGKSEPETAASWFEQAADHGMRDSQYNLGILYARGSGVEQNLAQSYKWFGIVAQSGDKDAETKQKEIGEQMTPEQRTATDATIAQWTAKDVASSANTVEVPPEWSSPGSDQTASVDMTRAVRNIQAILGKLGYDAGTPDGVVGDKTTAAIAAFQKQAGLASNGKIDETLIRALLARRNG</sequence>
<dbReference type="Gene3D" id="1.20.1270.70">
    <property type="entry name" value="Designed single chain three-helix bundle"/>
    <property type="match status" value="1"/>
</dbReference>
<dbReference type="Gene3D" id="1.10.101.10">
    <property type="entry name" value="PGBD-like superfamily/PGBD"/>
    <property type="match status" value="1"/>
</dbReference>
<evidence type="ECO:0000256" key="1">
    <source>
        <dbReference type="SAM" id="Coils"/>
    </source>
</evidence>
<feature type="compositionally biased region" description="Basic and acidic residues" evidence="2">
    <location>
        <begin position="717"/>
        <end position="734"/>
    </location>
</feature>
<dbReference type="Proteomes" id="UP000613160">
    <property type="component" value="Unassembled WGS sequence"/>
</dbReference>
<gene>
    <name evidence="4" type="ORF">GCM10011335_10110</name>
</gene>
<evidence type="ECO:0000259" key="3">
    <source>
        <dbReference type="Pfam" id="PF01471"/>
    </source>
</evidence>
<feature type="compositionally biased region" description="Low complexity" evidence="2">
    <location>
        <begin position="872"/>
        <end position="900"/>
    </location>
</feature>
<evidence type="ECO:0000256" key="2">
    <source>
        <dbReference type="SAM" id="MobiDB-lite"/>
    </source>
</evidence>
<reference evidence="4" key="1">
    <citation type="journal article" date="2014" name="Int. J. Syst. Evol. Microbiol.">
        <title>Complete genome sequence of Corynebacterium casei LMG S-19264T (=DSM 44701T), isolated from a smear-ripened cheese.</title>
        <authorList>
            <consortium name="US DOE Joint Genome Institute (JGI-PGF)"/>
            <person name="Walter F."/>
            <person name="Albersmeier A."/>
            <person name="Kalinowski J."/>
            <person name="Ruckert C."/>
        </authorList>
    </citation>
    <scope>NUCLEOTIDE SEQUENCE</scope>
    <source>
        <strain evidence="4">CGMCC 1.15493</strain>
    </source>
</reference>
<evidence type="ECO:0000313" key="4">
    <source>
        <dbReference type="EMBL" id="GGD09228.1"/>
    </source>
</evidence>
<evidence type="ECO:0000313" key="5">
    <source>
        <dbReference type="Proteomes" id="UP000613160"/>
    </source>
</evidence>
<dbReference type="AlphaFoldDB" id="A0A916XTY0"/>
<organism evidence="4 5">
    <name type="scientific">Aureimonas glaciei</name>
    <dbReference type="NCBI Taxonomy" id="1776957"/>
    <lineage>
        <taxon>Bacteria</taxon>
        <taxon>Pseudomonadati</taxon>
        <taxon>Pseudomonadota</taxon>
        <taxon>Alphaproteobacteria</taxon>
        <taxon>Hyphomicrobiales</taxon>
        <taxon>Aurantimonadaceae</taxon>
        <taxon>Aureimonas</taxon>
    </lineage>
</organism>
<keyword evidence="5" id="KW-1185">Reference proteome</keyword>
<dbReference type="Pfam" id="PF01471">
    <property type="entry name" value="PG_binding_1"/>
    <property type="match status" value="1"/>
</dbReference>
<dbReference type="PANTHER" id="PTHR43628:SF1">
    <property type="entry name" value="CHITIN SYNTHASE REGULATORY FACTOR 2-RELATED"/>
    <property type="match status" value="1"/>
</dbReference>
<dbReference type="Pfam" id="PF08238">
    <property type="entry name" value="Sel1"/>
    <property type="match status" value="4"/>
</dbReference>
<dbReference type="SUPFAM" id="SSF81901">
    <property type="entry name" value="HCP-like"/>
    <property type="match status" value="1"/>
</dbReference>
<feature type="region of interest" description="Disordered" evidence="2">
    <location>
        <begin position="1174"/>
        <end position="1193"/>
    </location>
</feature>
<dbReference type="InterPro" id="IPR036365">
    <property type="entry name" value="PGBD-like_sf"/>
</dbReference>
<name>A0A916XTY0_9HYPH</name>
<feature type="region of interest" description="Disordered" evidence="2">
    <location>
        <begin position="871"/>
        <end position="932"/>
    </location>
</feature>
<feature type="region of interest" description="Disordered" evidence="2">
    <location>
        <begin position="87"/>
        <end position="119"/>
    </location>
</feature>
<dbReference type="SUPFAM" id="SSF47090">
    <property type="entry name" value="PGBD-like"/>
    <property type="match status" value="1"/>
</dbReference>
<accession>A0A916XTY0</accession>
<reference evidence="4" key="2">
    <citation type="submission" date="2020-09" db="EMBL/GenBank/DDBJ databases">
        <authorList>
            <person name="Sun Q."/>
            <person name="Zhou Y."/>
        </authorList>
    </citation>
    <scope>NUCLEOTIDE SEQUENCE</scope>
    <source>
        <strain evidence="4">CGMCC 1.15493</strain>
    </source>
</reference>
<dbReference type="RefSeq" id="WP_188849487.1">
    <property type="nucleotide sequence ID" value="NZ_BMJJ01000002.1"/>
</dbReference>
<protein>
    <submittedName>
        <fullName evidence="4">Peptidoglycan-binding protein</fullName>
    </submittedName>
</protein>
<comment type="caution">
    <text evidence="4">The sequence shown here is derived from an EMBL/GenBank/DDBJ whole genome shotgun (WGS) entry which is preliminary data.</text>
</comment>
<dbReference type="Gene3D" id="1.25.40.10">
    <property type="entry name" value="Tetratricopeptide repeat domain"/>
    <property type="match status" value="1"/>
</dbReference>
<feature type="region of interest" description="Disordered" evidence="2">
    <location>
        <begin position="36"/>
        <end position="75"/>
    </location>
</feature>
<feature type="region of interest" description="Disordered" evidence="2">
    <location>
        <begin position="717"/>
        <end position="761"/>
    </location>
</feature>
<feature type="compositionally biased region" description="Basic and acidic residues" evidence="2">
    <location>
        <begin position="106"/>
        <end position="119"/>
    </location>
</feature>
<dbReference type="InterPro" id="IPR002477">
    <property type="entry name" value="Peptidoglycan-bd-like"/>
</dbReference>
<feature type="coiled-coil region" evidence="1">
    <location>
        <begin position="438"/>
        <end position="481"/>
    </location>
</feature>